<gene>
    <name evidence="1" type="ORF">GCM10023313_04000</name>
</gene>
<dbReference type="Proteomes" id="UP001501436">
    <property type="component" value="Unassembled WGS sequence"/>
</dbReference>
<evidence type="ECO:0000313" key="1">
    <source>
        <dbReference type="EMBL" id="GAA4904620.1"/>
    </source>
</evidence>
<evidence type="ECO:0000313" key="2">
    <source>
        <dbReference type="Proteomes" id="UP001501436"/>
    </source>
</evidence>
<dbReference type="Gene3D" id="3.20.20.140">
    <property type="entry name" value="Metal-dependent hydrolases"/>
    <property type="match status" value="1"/>
</dbReference>
<comment type="caution">
    <text evidence="1">The sequence shown here is derived from an EMBL/GenBank/DDBJ whole genome shotgun (WGS) entry which is preliminary data.</text>
</comment>
<dbReference type="EMBL" id="BAABJI010000001">
    <property type="protein sequence ID" value="GAA4904620.1"/>
    <property type="molecule type" value="Genomic_DNA"/>
</dbReference>
<proteinExistence type="predicted"/>
<sequence>MEYGVISKGGHVVIYGSDKLIGWEPGNFDVYSAKSDYNSLFNLLSANRKTFATLAHLAQTDYGNLAARPYDLKADQALCRVAISSGPAFSKKTDYSDRAPISFLSYYKRLLSLGYIVGPVIDHDNHNTTFGRMSASRTAGLARALSRDSIIDAYRSNRFYATQDWNAVVGFTINGQPMGSYLKTSSQLKFQVDISDPDAADKVKTIKILYGKPGPVNGEDIDKHHQPAG</sequence>
<reference evidence="2" key="1">
    <citation type="journal article" date="2019" name="Int. J. Syst. Evol. Microbiol.">
        <title>The Global Catalogue of Microorganisms (GCM) 10K type strain sequencing project: providing services to taxonomists for standard genome sequencing and annotation.</title>
        <authorList>
            <consortium name="The Broad Institute Genomics Platform"/>
            <consortium name="The Broad Institute Genome Sequencing Center for Infectious Disease"/>
            <person name="Wu L."/>
            <person name="Ma J."/>
        </authorList>
    </citation>
    <scope>NUCLEOTIDE SEQUENCE [LARGE SCALE GENOMIC DNA]</scope>
    <source>
        <strain evidence="2">JCM 18283</strain>
    </source>
</reference>
<organism evidence="1 2">
    <name type="scientific">Mucilaginibacter defluvii</name>
    <dbReference type="NCBI Taxonomy" id="1196019"/>
    <lineage>
        <taxon>Bacteria</taxon>
        <taxon>Pseudomonadati</taxon>
        <taxon>Bacteroidota</taxon>
        <taxon>Sphingobacteriia</taxon>
        <taxon>Sphingobacteriales</taxon>
        <taxon>Sphingobacteriaceae</taxon>
        <taxon>Mucilaginibacter</taxon>
    </lineage>
</organism>
<accession>A0ABP9FJV1</accession>
<protein>
    <submittedName>
        <fullName evidence="1">Uncharacterized protein</fullName>
    </submittedName>
</protein>
<dbReference type="RefSeq" id="WP_345329253.1">
    <property type="nucleotide sequence ID" value="NZ_BAABJI010000001.1"/>
</dbReference>
<name>A0ABP9FJV1_9SPHI</name>
<keyword evidence="2" id="KW-1185">Reference proteome</keyword>